<dbReference type="OrthoDB" id="15121at2157"/>
<dbReference type="InParanoid" id="G0EEB5"/>
<gene>
    <name evidence="4" type="ordered locus">Pyrfu_0940</name>
</gene>
<organism evidence="4 5">
    <name type="scientific">Pyrolobus fumarii (strain DSM 11204 / 1A)</name>
    <dbReference type="NCBI Taxonomy" id="694429"/>
    <lineage>
        <taxon>Archaea</taxon>
        <taxon>Thermoproteota</taxon>
        <taxon>Thermoprotei</taxon>
        <taxon>Desulfurococcales</taxon>
        <taxon>Pyrodictiaceae</taxon>
        <taxon>Pyrolobus</taxon>
    </lineage>
</organism>
<dbReference type="EMBL" id="CP002838">
    <property type="protein sequence ID" value="AEM38809.1"/>
    <property type="molecule type" value="Genomic_DNA"/>
</dbReference>
<keyword evidence="5" id="KW-1185">Reference proteome</keyword>
<dbReference type="InterPro" id="IPR056460">
    <property type="entry name" value="DUF1512_N"/>
</dbReference>
<dbReference type="AlphaFoldDB" id="G0EEB5"/>
<dbReference type="RefSeq" id="WP_014026486.1">
    <property type="nucleotide sequence ID" value="NC_015931.1"/>
</dbReference>
<dbReference type="Pfam" id="PF23542">
    <property type="entry name" value="DUF1512_C"/>
    <property type="match status" value="1"/>
</dbReference>
<dbReference type="STRING" id="694429.Pyrfu_0940"/>
<dbReference type="GeneID" id="11139414"/>
<dbReference type="PIRSF" id="PIRSF016495">
    <property type="entry name" value="UCP016495"/>
    <property type="match status" value="1"/>
</dbReference>
<feature type="transmembrane region" description="Helical" evidence="1">
    <location>
        <begin position="162"/>
        <end position="179"/>
    </location>
</feature>
<protein>
    <recommendedName>
        <fullName evidence="6">DUF1512 domain-containing protein</fullName>
    </recommendedName>
</protein>
<evidence type="ECO:0000259" key="2">
    <source>
        <dbReference type="Pfam" id="PF07431"/>
    </source>
</evidence>
<feature type="domain" description="DUF1512" evidence="3">
    <location>
        <begin position="198"/>
        <end position="372"/>
    </location>
</feature>
<dbReference type="KEGG" id="pfm:Pyrfu_0940"/>
<keyword evidence="1" id="KW-1133">Transmembrane helix</keyword>
<keyword evidence="1" id="KW-0812">Transmembrane</keyword>
<feature type="domain" description="DUF1512" evidence="2">
    <location>
        <begin position="15"/>
        <end position="193"/>
    </location>
</feature>
<dbReference type="Pfam" id="PF07431">
    <property type="entry name" value="DUF1512"/>
    <property type="match status" value="1"/>
</dbReference>
<evidence type="ECO:0000313" key="5">
    <source>
        <dbReference type="Proteomes" id="UP000001037"/>
    </source>
</evidence>
<proteinExistence type="predicted"/>
<keyword evidence="1" id="KW-0472">Membrane</keyword>
<feature type="transmembrane region" description="Helical" evidence="1">
    <location>
        <begin position="12"/>
        <end position="32"/>
    </location>
</feature>
<reference evidence="4 5" key="1">
    <citation type="journal article" date="2011" name="Stand. Genomic Sci.">
        <title>Complete genome sequence of the hyperthermophilic chemolithoautotroph Pyrolobus fumarii type strain (1A).</title>
        <authorList>
            <person name="Anderson I."/>
            <person name="Goker M."/>
            <person name="Nolan M."/>
            <person name="Lucas S."/>
            <person name="Hammon N."/>
            <person name="Deshpande S."/>
            <person name="Cheng J.F."/>
            <person name="Tapia R."/>
            <person name="Han C."/>
            <person name="Goodwin L."/>
            <person name="Pitluck S."/>
            <person name="Huntemann M."/>
            <person name="Liolios K."/>
            <person name="Ivanova N."/>
            <person name="Pagani I."/>
            <person name="Mavromatis K."/>
            <person name="Ovchinikova G."/>
            <person name="Pati A."/>
            <person name="Chen A."/>
            <person name="Palaniappan K."/>
            <person name="Land M."/>
            <person name="Hauser L."/>
            <person name="Brambilla E.M."/>
            <person name="Huber H."/>
            <person name="Yasawong M."/>
            <person name="Rohde M."/>
            <person name="Spring S."/>
            <person name="Abt B."/>
            <person name="Sikorski J."/>
            <person name="Wirth R."/>
            <person name="Detter J.C."/>
            <person name="Woyke T."/>
            <person name="Bristow J."/>
            <person name="Eisen J.A."/>
            <person name="Markowitz V."/>
            <person name="Hugenholtz P."/>
            <person name="Kyrpides N.C."/>
            <person name="Klenk H.P."/>
            <person name="Lapidus A."/>
        </authorList>
    </citation>
    <scope>NUCLEOTIDE SEQUENCE [LARGE SCALE GENOMIC DNA]</scope>
    <source>
        <strain evidence="5">DSM 11204 / 1A</strain>
    </source>
</reference>
<name>G0EEB5_PYRF1</name>
<evidence type="ECO:0000313" key="4">
    <source>
        <dbReference type="EMBL" id="AEM38809.1"/>
    </source>
</evidence>
<sequence length="374" mass="40713">MQAGGGTGSTDIITMISQLIFTIVFLMMFLGVNQRIQVALWARDVRGKLAILRSYVDDAISRAVEYLRSAGVRDPHSLVSRVSRYFIVHPVDIEPVDIIRRLERVLRTKDETIRSWVLDALPPEKRGDETLVNNVETLVGIAGALDTLYRLVRHLFILSLRYNNWALMMQLVLVMPMLLRVARSYRDAAQVVSEGRPIGDGAGPLAAFLLAKKLGVSPEGEAAHNTVYYRAVLDEREVYIIKAKGPGSTVGRPGEAVENIAKRVGDKLAAIITIDAVLKLEGEETGEVAIGAGVAMGDPGPEKIKIERIASRLRIPLHAIGIKMSIEEAITGMRKEIADAASRAAKIVEDIVKSVERGKAVIVVGVGNTVGIGQ</sequence>
<dbReference type="InterPro" id="IPR009995">
    <property type="entry name" value="DUF1512"/>
</dbReference>
<evidence type="ECO:0008006" key="6">
    <source>
        <dbReference type="Google" id="ProtNLM"/>
    </source>
</evidence>
<evidence type="ECO:0000256" key="1">
    <source>
        <dbReference type="SAM" id="Phobius"/>
    </source>
</evidence>
<dbReference type="Proteomes" id="UP000001037">
    <property type="component" value="Chromosome"/>
</dbReference>
<evidence type="ECO:0000259" key="3">
    <source>
        <dbReference type="Pfam" id="PF23542"/>
    </source>
</evidence>
<dbReference type="InterPro" id="IPR056461">
    <property type="entry name" value="DUF1512_C"/>
</dbReference>
<dbReference type="HOGENOM" id="CLU_062565_0_0_2"/>
<dbReference type="eggNOG" id="arCOG04181">
    <property type="taxonomic scope" value="Archaea"/>
</dbReference>
<accession>G0EEB5</accession>